<reference evidence="1 2" key="1">
    <citation type="journal article" date="2024" name="G3 (Bethesda)">
        <title>Genome assembly of Hibiscus sabdariffa L. provides insights into metabolisms of medicinal natural products.</title>
        <authorList>
            <person name="Kim T."/>
        </authorList>
    </citation>
    <scope>NUCLEOTIDE SEQUENCE [LARGE SCALE GENOMIC DNA]</scope>
    <source>
        <strain evidence="1">TK-2024</strain>
        <tissue evidence="1">Old leaves</tissue>
    </source>
</reference>
<sequence length="164" mass="18553">MTNWEWTHRYFTGRNAKVFGNSDEGWNSLLDRFRALRDQVVVALNLTPKHNAIVIAFQRGPPHWIALDVNWVKLNTDRASNNSLEAVQYIQAYHPDGGRILVSKAIKDIINNDWVVCIQHVLRSGSMVADKLAGLTLTSHFDLVQVEIPPCEVSPLLLIDKLLS</sequence>
<organism evidence="1 2">
    <name type="scientific">Hibiscus sabdariffa</name>
    <name type="common">roselle</name>
    <dbReference type="NCBI Taxonomy" id="183260"/>
    <lineage>
        <taxon>Eukaryota</taxon>
        <taxon>Viridiplantae</taxon>
        <taxon>Streptophyta</taxon>
        <taxon>Embryophyta</taxon>
        <taxon>Tracheophyta</taxon>
        <taxon>Spermatophyta</taxon>
        <taxon>Magnoliopsida</taxon>
        <taxon>eudicotyledons</taxon>
        <taxon>Gunneridae</taxon>
        <taxon>Pentapetalae</taxon>
        <taxon>rosids</taxon>
        <taxon>malvids</taxon>
        <taxon>Malvales</taxon>
        <taxon>Malvaceae</taxon>
        <taxon>Malvoideae</taxon>
        <taxon>Hibiscus</taxon>
    </lineage>
</organism>
<dbReference type="EMBL" id="JBBPBN010000014">
    <property type="protein sequence ID" value="KAK9024854.1"/>
    <property type="molecule type" value="Genomic_DNA"/>
</dbReference>
<dbReference type="Proteomes" id="UP001396334">
    <property type="component" value="Unassembled WGS sequence"/>
</dbReference>
<comment type="caution">
    <text evidence="1">The sequence shown here is derived from an EMBL/GenBank/DDBJ whole genome shotgun (WGS) entry which is preliminary data.</text>
</comment>
<accession>A0ABR2SIA2</accession>
<evidence type="ECO:0000313" key="2">
    <source>
        <dbReference type="Proteomes" id="UP001396334"/>
    </source>
</evidence>
<evidence type="ECO:0000313" key="1">
    <source>
        <dbReference type="EMBL" id="KAK9024854.1"/>
    </source>
</evidence>
<proteinExistence type="predicted"/>
<keyword evidence="2" id="KW-1185">Reference proteome</keyword>
<name>A0ABR2SIA2_9ROSI</name>
<protein>
    <submittedName>
        <fullName evidence="1">Uncharacterized protein</fullName>
    </submittedName>
</protein>
<gene>
    <name evidence="1" type="ORF">V6N11_064760</name>
</gene>